<keyword evidence="2" id="KW-1185">Reference proteome</keyword>
<dbReference type="Proteomes" id="UP000828390">
    <property type="component" value="Unassembled WGS sequence"/>
</dbReference>
<protein>
    <submittedName>
        <fullName evidence="1">Uncharacterized protein</fullName>
    </submittedName>
</protein>
<evidence type="ECO:0000313" key="2">
    <source>
        <dbReference type="Proteomes" id="UP000828390"/>
    </source>
</evidence>
<proteinExistence type="predicted"/>
<dbReference type="AlphaFoldDB" id="A0A9D4FEX2"/>
<evidence type="ECO:0000313" key="1">
    <source>
        <dbReference type="EMBL" id="KAH3794567.1"/>
    </source>
</evidence>
<name>A0A9D4FEX2_DREPO</name>
<reference evidence="1" key="2">
    <citation type="submission" date="2020-11" db="EMBL/GenBank/DDBJ databases">
        <authorList>
            <person name="McCartney M.A."/>
            <person name="Auch B."/>
            <person name="Kono T."/>
            <person name="Mallez S."/>
            <person name="Becker A."/>
            <person name="Gohl D.M."/>
            <person name="Silverstein K.A.T."/>
            <person name="Koren S."/>
            <person name="Bechman K.B."/>
            <person name="Herman A."/>
            <person name="Abrahante J.E."/>
            <person name="Garbe J."/>
        </authorList>
    </citation>
    <scope>NUCLEOTIDE SEQUENCE</scope>
    <source>
        <strain evidence="1">Duluth1</strain>
        <tissue evidence="1">Whole animal</tissue>
    </source>
</reference>
<comment type="caution">
    <text evidence="1">The sequence shown here is derived from an EMBL/GenBank/DDBJ whole genome shotgun (WGS) entry which is preliminary data.</text>
</comment>
<organism evidence="1 2">
    <name type="scientific">Dreissena polymorpha</name>
    <name type="common">Zebra mussel</name>
    <name type="synonym">Mytilus polymorpha</name>
    <dbReference type="NCBI Taxonomy" id="45954"/>
    <lineage>
        <taxon>Eukaryota</taxon>
        <taxon>Metazoa</taxon>
        <taxon>Spiralia</taxon>
        <taxon>Lophotrochozoa</taxon>
        <taxon>Mollusca</taxon>
        <taxon>Bivalvia</taxon>
        <taxon>Autobranchia</taxon>
        <taxon>Heteroconchia</taxon>
        <taxon>Euheterodonta</taxon>
        <taxon>Imparidentia</taxon>
        <taxon>Neoheterodontei</taxon>
        <taxon>Myida</taxon>
        <taxon>Dreissenoidea</taxon>
        <taxon>Dreissenidae</taxon>
        <taxon>Dreissena</taxon>
    </lineage>
</organism>
<sequence>MLPHIYKYTGRQSGNVGDCLGASGVLKDRQGDCLAPSWTVWERQRPSPTVFETVLQIR</sequence>
<dbReference type="EMBL" id="JAIWYP010000007">
    <property type="protein sequence ID" value="KAH3794567.1"/>
    <property type="molecule type" value="Genomic_DNA"/>
</dbReference>
<accession>A0A9D4FEX2</accession>
<reference evidence="1" key="1">
    <citation type="journal article" date="2019" name="bioRxiv">
        <title>The Genome of the Zebra Mussel, Dreissena polymorpha: A Resource for Invasive Species Research.</title>
        <authorList>
            <person name="McCartney M.A."/>
            <person name="Auch B."/>
            <person name="Kono T."/>
            <person name="Mallez S."/>
            <person name="Zhang Y."/>
            <person name="Obille A."/>
            <person name="Becker A."/>
            <person name="Abrahante J.E."/>
            <person name="Garbe J."/>
            <person name="Badalamenti J.P."/>
            <person name="Herman A."/>
            <person name="Mangelson H."/>
            <person name="Liachko I."/>
            <person name="Sullivan S."/>
            <person name="Sone E.D."/>
            <person name="Koren S."/>
            <person name="Silverstein K.A.T."/>
            <person name="Beckman K.B."/>
            <person name="Gohl D.M."/>
        </authorList>
    </citation>
    <scope>NUCLEOTIDE SEQUENCE</scope>
    <source>
        <strain evidence="1">Duluth1</strain>
        <tissue evidence="1">Whole animal</tissue>
    </source>
</reference>
<gene>
    <name evidence="1" type="ORF">DPMN_148104</name>
</gene>